<evidence type="ECO:0000313" key="2">
    <source>
        <dbReference type="Proteomes" id="UP000035170"/>
    </source>
</evidence>
<dbReference type="PATRIC" id="fig|34073.19.peg.4982"/>
<dbReference type="AlphaFoldDB" id="A0A0H2LUM1"/>
<proteinExistence type="predicted"/>
<reference evidence="1 2" key="1">
    <citation type="submission" date="2015-03" db="EMBL/GenBank/DDBJ databases">
        <title>Genome sequence of Variovorax paradoxus TBEA6.</title>
        <authorList>
            <person name="Poehlein A."/>
            <person name="Schuldes J."/>
            <person name="Wuebbeler J.H."/>
            <person name="Hiessl S."/>
            <person name="Steinbuechel A."/>
            <person name="Daniel R."/>
        </authorList>
    </citation>
    <scope>NUCLEOTIDE SEQUENCE [LARGE SCALE GENOMIC DNA]</scope>
    <source>
        <strain evidence="1 2">TBEA6</strain>
    </source>
</reference>
<dbReference type="RefSeq" id="WP_047786348.1">
    <property type="nucleotide sequence ID" value="NZ_JZWI01000028.1"/>
</dbReference>
<evidence type="ECO:0000313" key="1">
    <source>
        <dbReference type="EMBL" id="KLN53933.1"/>
    </source>
</evidence>
<gene>
    <name evidence="1" type="ORF">VPARA_48710</name>
</gene>
<accession>A0A0H2LUM1</accession>
<protein>
    <submittedName>
        <fullName evidence="1">Uncharacterized protein</fullName>
    </submittedName>
</protein>
<dbReference type="Proteomes" id="UP000035170">
    <property type="component" value="Unassembled WGS sequence"/>
</dbReference>
<dbReference type="EMBL" id="JZWI01000028">
    <property type="protein sequence ID" value="KLN53933.1"/>
    <property type="molecule type" value="Genomic_DNA"/>
</dbReference>
<keyword evidence="2" id="KW-1185">Reference proteome</keyword>
<sequence length="269" mass="30659">MADRDQHTQVLNESGFPLQIAIEHLVSTTTPGGWRMRYSEHAWRSQEDSSQSGFIDLVLQNQYDTAVMVVECKRVRDANWLFLSSTGTARSRAHCKGWVSHYQQDSFKFFGWEDFPVDPQTPEASFCVIRGQDANGRRSMLERIASEVVASTEALALQEKPLHVPPSSRQFRMYFNVIVTTAPLLVAQFEPDTISLAKGTLDEASFTEVPFLRFRKQLLDAFTPADLLDYQNDAVAKSRESTVFIVNAEHFSEFLREFEVSDQGARKFF</sequence>
<organism evidence="1 2">
    <name type="scientific">Variovorax paradoxus</name>
    <dbReference type="NCBI Taxonomy" id="34073"/>
    <lineage>
        <taxon>Bacteria</taxon>
        <taxon>Pseudomonadati</taxon>
        <taxon>Pseudomonadota</taxon>
        <taxon>Betaproteobacteria</taxon>
        <taxon>Burkholderiales</taxon>
        <taxon>Comamonadaceae</taxon>
        <taxon>Variovorax</taxon>
    </lineage>
</organism>
<comment type="caution">
    <text evidence="1">The sequence shown here is derived from an EMBL/GenBank/DDBJ whole genome shotgun (WGS) entry which is preliminary data.</text>
</comment>
<name>A0A0H2LUM1_VARPD</name>